<gene>
    <name evidence="5" type="ORF">PHLCEN_2v8288</name>
</gene>
<dbReference type="Pfam" id="PF10230">
    <property type="entry name" value="LIDHydrolase"/>
    <property type="match status" value="2"/>
</dbReference>
<comment type="caution">
    <text evidence="5">The sequence shown here is derived from an EMBL/GenBank/DDBJ whole genome shotgun (WGS) entry which is preliminary data.</text>
</comment>
<dbReference type="InterPro" id="IPR029058">
    <property type="entry name" value="AB_hydrolase_fold"/>
</dbReference>
<proteinExistence type="inferred from homology"/>
<evidence type="ECO:0000256" key="3">
    <source>
        <dbReference type="ARBA" id="ARBA00022677"/>
    </source>
</evidence>
<dbReference type="Gene3D" id="3.40.50.1820">
    <property type="entry name" value="alpha/beta hydrolase"/>
    <property type="match status" value="1"/>
</dbReference>
<comment type="similarity">
    <text evidence="2">Belongs to the AB hydrolase superfamily. LDAH family.</text>
</comment>
<dbReference type="STRING" id="98765.A0A2R6NU27"/>
<organism evidence="5 6">
    <name type="scientific">Hermanssonia centrifuga</name>
    <dbReference type="NCBI Taxonomy" id="98765"/>
    <lineage>
        <taxon>Eukaryota</taxon>
        <taxon>Fungi</taxon>
        <taxon>Dikarya</taxon>
        <taxon>Basidiomycota</taxon>
        <taxon>Agaricomycotina</taxon>
        <taxon>Agaricomycetes</taxon>
        <taxon>Polyporales</taxon>
        <taxon>Meruliaceae</taxon>
        <taxon>Hermanssonia</taxon>
    </lineage>
</organism>
<name>A0A2R6NU27_9APHY</name>
<dbReference type="Proteomes" id="UP000186601">
    <property type="component" value="Unassembled WGS sequence"/>
</dbReference>
<dbReference type="PANTHER" id="PTHR13390">
    <property type="entry name" value="LIPASE"/>
    <property type="match status" value="1"/>
</dbReference>
<dbReference type="GO" id="GO:0016298">
    <property type="term" value="F:lipase activity"/>
    <property type="evidence" value="ECO:0007669"/>
    <property type="project" value="InterPro"/>
</dbReference>
<dbReference type="EMBL" id="MLYV02000837">
    <property type="protein sequence ID" value="PSR76691.1"/>
    <property type="molecule type" value="Genomic_DNA"/>
</dbReference>
<dbReference type="GO" id="GO:0019915">
    <property type="term" value="P:lipid storage"/>
    <property type="evidence" value="ECO:0007669"/>
    <property type="project" value="InterPro"/>
</dbReference>
<dbReference type="InterPro" id="IPR019363">
    <property type="entry name" value="LDAH"/>
</dbReference>
<dbReference type="GO" id="GO:0005811">
    <property type="term" value="C:lipid droplet"/>
    <property type="evidence" value="ECO:0007669"/>
    <property type="project" value="UniProtKB-SubCell"/>
</dbReference>
<comment type="subcellular location">
    <subcellularLocation>
        <location evidence="1">Lipid droplet</location>
    </subcellularLocation>
</comment>
<evidence type="ECO:0000256" key="1">
    <source>
        <dbReference type="ARBA" id="ARBA00004502"/>
    </source>
</evidence>
<dbReference type="PANTHER" id="PTHR13390:SF0">
    <property type="entry name" value="LIPID DROPLET-ASSOCIATED HYDROLASE"/>
    <property type="match status" value="1"/>
</dbReference>
<reference evidence="5 6" key="1">
    <citation type="submission" date="2018-02" db="EMBL/GenBank/DDBJ databases">
        <title>Genome sequence of the basidiomycete white-rot fungus Phlebia centrifuga.</title>
        <authorList>
            <person name="Granchi Z."/>
            <person name="Peng M."/>
            <person name="de Vries R.P."/>
            <person name="Hilden K."/>
            <person name="Makela M.R."/>
            <person name="Grigoriev I."/>
            <person name="Riley R."/>
        </authorList>
    </citation>
    <scope>NUCLEOTIDE SEQUENCE [LARGE SCALE GENOMIC DNA]</scope>
    <source>
        <strain evidence="5 6">FBCC195</strain>
    </source>
</reference>
<dbReference type="OrthoDB" id="448051at2759"/>
<dbReference type="AlphaFoldDB" id="A0A2R6NU27"/>
<evidence type="ECO:0000256" key="4">
    <source>
        <dbReference type="ARBA" id="ARBA00022801"/>
    </source>
</evidence>
<protein>
    <submittedName>
        <fullName evidence="5">Uncharacterized protein</fullName>
    </submittedName>
</protein>
<sequence>MSNLPAFLEPLQQTLPGQPSTEPVHYVNALFRHKRFPSLAHVLYWPSKGESKTCMVFIPGNPGLLDFYTPFLAGIHEKAHDKMHILAHAFVGHTPGIIRGSEHPAATSLDAQIEHVIELIDTIKPVYNKIIAIGHSVGTWVVLQWAFKLPRMISYASVFTRLMPLKMLSVLFPEWPEAQLRVLRSFLDSPSAIYSSLSMADDEMKQIQDLDGAALQQYHHRLHMYFAEKDDWVHDHKTEILDVLQPDPGSVRYIHGPEDIPHAFCINHGEELAEQCYRWLVEGDFVD</sequence>
<keyword evidence="6" id="KW-1185">Reference proteome</keyword>
<accession>A0A2R6NU27</accession>
<keyword evidence="3" id="KW-0551">Lipid droplet</keyword>
<dbReference type="SUPFAM" id="SSF53474">
    <property type="entry name" value="alpha/beta-Hydrolases"/>
    <property type="match status" value="1"/>
</dbReference>
<evidence type="ECO:0000256" key="2">
    <source>
        <dbReference type="ARBA" id="ARBA00008300"/>
    </source>
</evidence>
<evidence type="ECO:0000313" key="6">
    <source>
        <dbReference type="Proteomes" id="UP000186601"/>
    </source>
</evidence>
<evidence type="ECO:0000313" key="5">
    <source>
        <dbReference type="EMBL" id="PSR76691.1"/>
    </source>
</evidence>
<keyword evidence="4" id="KW-0378">Hydrolase</keyword>